<organism evidence="2 3">
    <name type="scientific">Persicobacter psychrovividus</name>
    <dbReference type="NCBI Taxonomy" id="387638"/>
    <lineage>
        <taxon>Bacteria</taxon>
        <taxon>Pseudomonadati</taxon>
        <taxon>Bacteroidota</taxon>
        <taxon>Cytophagia</taxon>
        <taxon>Cytophagales</taxon>
        <taxon>Persicobacteraceae</taxon>
        <taxon>Persicobacter</taxon>
    </lineage>
</organism>
<feature type="signal peptide" evidence="1">
    <location>
        <begin position="1"/>
        <end position="22"/>
    </location>
</feature>
<reference evidence="2 3" key="1">
    <citation type="submission" date="2021-12" db="EMBL/GenBank/DDBJ databases">
        <title>Genome sequencing of bacteria with rrn-lacking chromosome and rrn-plasmid.</title>
        <authorList>
            <person name="Anda M."/>
            <person name="Iwasaki W."/>
        </authorList>
    </citation>
    <scope>NUCLEOTIDE SEQUENCE [LARGE SCALE GENOMIC DNA]</scope>
    <source>
        <strain evidence="2 3">NBRC 101262</strain>
    </source>
</reference>
<protein>
    <recommendedName>
        <fullName evidence="4">Carboxypeptidase-like regulatory domain-containing protein</fullName>
    </recommendedName>
</protein>
<accession>A0ABN6LAA8</accession>
<gene>
    <name evidence="2" type="ORF">PEPS_24000</name>
</gene>
<keyword evidence="1" id="KW-0732">Signal</keyword>
<dbReference type="Proteomes" id="UP001354989">
    <property type="component" value="Chromosome"/>
</dbReference>
<dbReference type="SUPFAM" id="SSF49464">
    <property type="entry name" value="Carboxypeptidase regulatory domain-like"/>
    <property type="match status" value="1"/>
</dbReference>
<dbReference type="Pfam" id="PF13715">
    <property type="entry name" value="CarbopepD_reg_2"/>
    <property type="match status" value="1"/>
</dbReference>
<dbReference type="EMBL" id="AP025292">
    <property type="protein sequence ID" value="BDD00120.1"/>
    <property type="molecule type" value="Genomic_DNA"/>
</dbReference>
<keyword evidence="3" id="KW-1185">Reference proteome</keyword>
<sequence length="207" mass="23130">MRYILLLLTFCLLGIGIPEAKAQSDNDQHQQIIQFSGVILEQGTERGLNGVHVFVPSTGRGTTSNAYGYFTMPVLAGDSIIVSSLNHTNRALIIPKDRQSNISIAMHLEPDVLVLPNVDVLPFATEEDAKDAIAEMRFPDQQANRVVMGNVNRERAVMWNRQSNLSATPMDNYQQSVNQHFNQYQGFSIPLLNNGTWKQFIKSIKGE</sequence>
<dbReference type="InterPro" id="IPR008969">
    <property type="entry name" value="CarboxyPept-like_regulatory"/>
</dbReference>
<evidence type="ECO:0000256" key="1">
    <source>
        <dbReference type="SAM" id="SignalP"/>
    </source>
</evidence>
<name>A0ABN6LAA8_9BACT</name>
<feature type="chain" id="PRO_5045280040" description="Carboxypeptidase-like regulatory domain-containing protein" evidence="1">
    <location>
        <begin position="23"/>
        <end position="207"/>
    </location>
</feature>
<dbReference type="RefSeq" id="WP_338397169.1">
    <property type="nucleotide sequence ID" value="NZ_AP025292.1"/>
</dbReference>
<evidence type="ECO:0008006" key="4">
    <source>
        <dbReference type="Google" id="ProtNLM"/>
    </source>
</evidence>
<proteinExistence type="predicted"/>
<evidence type="ECO:0000313" key="3">
    <source>
        <dbReference type="Proteomes" id="UP001354989"/>
    </source>
</evidence>
<evidence type="ECO:0000313" key="2">
    <source>
        <dbReference type="EMBL" id="BDD00120.1"/>
    </source>
</evidence>